<evidence type="ECO:0000259" key="3">
    <source>
        <dbReference type="Pfam" id="PF00149"/>
    </source>
</evidence>
<feature type="domain" description="Calcineurin-like phosphoesterase" evidence="3">
    <location>
        <begin position="6"/>
        <end position="203"/>
    </location>
</feature>
<dbReference type="GO" id="GO:0000166">
    <property type="term" value="F:nucleotide binding"/>
    <property type="evidence" value="ECO:0007669"/>
    <property type="project" value="UniProtKB-KW"/>
</dbReference>
<evidence type="ECO:0000259" key="4">
    <source>
        <dbReference type="Pfam" id="PF02872"/>
    </source>
</evidence>
<dbReference type="EMBL" id="LQWZ01000010">
    <property type="protein sequence ID" value="OAH58356.1"/>
    <property type="molecule type" value="Genomic_DNA"/>
</dbReference>
<dbReference type="PRINTS" id="PR01607">
    <property type="entry name" value="APYRASEFAMLY"/>
</dbReference>
<dbReference type="GO" id="GO:0030288">
    <property type="term" value="C:outer membrane-bounded periplasmic space"/>
    <property type="evidence" value="ECO:0007669"/>
    <property type="project" value="TreeGrafter"/>
</dbReference>
<organism evidence="5 6">
    <name type="scientific">Domibacillus aminovorans</name>
    <dbReference type="NCBI Taxonomy" id="29332"/>
    <lineage>
        <taxon>Bacteria</taxon>
        <taxon>Bacillati</taxon>
        <taxon>Bacillota</taxon>
        <taxon>Bacilli</taxon>
        <taxon>Bacillales</taxon>
        <taxon>Bacillaceae</taxon>
        <taxon>Domibacillus</taxon>
    </lineage>
</organism>
<dbReference type="AlphaFoldDB" id="A0A177KYZ4"/>
<dbReference type="Pfam" id="PF00149">
    <property type="entry name" value="Metallophos"/>
    <property type="match status" value="1"/>
</dbReference>
<gene>
    <name evidence="5" type="ORF">AWH48_18455</name>
</gene>
<dbReference type="InterPro" id="IPR036907">
    <property type="entry name" value="5'-Nucleotdase_C_sf"/>
</dbReference>
<dbReference type="OrthoDB" id="9793179at2"/>
<dbReference type="PANTHER" id="PTHR11575:SF23">
    <property type="entry name" value="5-NUCLEOTIDASE FAMILY PROTEIN"/>
    <property type="match status" value="1"/>
</dbReference>
<protein>
    <submittedName>
        <fullName evidence="5">Bifunctional metallophosphatase/5'-nucleotidase</fullName>
    </submittedName>
</protein>
<dbReference type="InterPro" id="IPR011240">
    <property type="entry name" value="Pesterase_YunD"/>
</dbReference>
<dbReference type="InterPro" id="IPR008334">
    <property type="entry name" value="5'-Nucleotdase_C"/>
</dbReference>
<dbReference type="Gene3D" id="3.60.21.10">
    <property type="match status" value="1"/>
</dbReference>
<name>A0A177KYZ4_9BACI</name>
<accession>A0A177KYZ4</accession>
<feature type="domain" description="5'-Nucleotidase C-terminal" evidence="4">
    <location>
        <begin position="285"/>
        <end position="420"/>
    </location>
</feature>
<dbReference type="GO" id="GO:0008768">
    <property type="term" value="F:UDP-sugar diphosphatase activity"/>
    <property type="evidence" value="ECO:0007669"/>
    <property type="project" value="TreeGrafter"/>
</dbReference>
<evidence type="ECO:0000313" key="5">
    <source>
        <dbReference type="EMBL" id="OAH58356.1"/>
    </source>
</evidence>
<dbReference type="InterPro" id="IPR029052">
    <property type="entry name" value="Metallo-depent_PP-like"/>
</dbReference>
<dbReference type="SUPFAM" id="SSF55816">
    <property type="entry name" value="5'-nucleotidase (syn. UDP-sugar hydrolase), C-terminal domain"/>
    <property type="match status" value="1"/>
</dbReference>
<dbReference type="Proteomes" id="UP000077271">
    <property type="component" value="Unassembled WGS sequence"/>
</dbReference>
<dbReference type="InterPro" id="IPR004843">
    <property type="entry name" value="Calcineurin-like_PHP"/>
</dbReference>
<comment type="similarity">
    <text evidence="2">Belongs to the 5'-nucleotidase family.</text>
</comment>
<evidence type="ECO:0000313" key="6">
    <source>
        <dbReference type="Proteomes" id="UP000077271"/>
    </source>
</evidence>
<keyword evidence="2" id="KW-0378">Hydrolase</keyword>
<evidence type="ECO:0000256" key="2">
    <source>
        <dbReference type="RuleBase" id="RU362119"/>
    </source>
</evidence>
<dbReference type="Gene3D" id="3.90.780.10">
    <property type="entry name" value="5'-Nucleotidase, C-terminal domain"/>
    <property type="match status" value="1"/>
</dbReference>
<evidence type="ECO:0000256" key="1">
    <source>
        <dbReference type="ARBA" id="ARBA00022729"/>
    </source>
</evidence>
<dbReference type="Pfam" id="PF02872">
    <property type="entry name" value="5_nucleotid_C"/>
    <property type="match status" value="1"/>
</dbReference>
<keyword evidence="2" id="KW-0547">Nucleotide-binding</keyword>
<dbReference type="PANTHER" id="PTHR11575">
    <property type="entry name" value="5'-NUCLEOTIDASE-RELATED"/>
    <property type="match status" value="1"/>
</dbReference>
<dbReference type="PIRSF" id="PIRSF036361">
    <property type="entry name" value="YunD"/>
    <property type="match status" value="1"/>
</dbReference>
<dbReference type="SUPFAM" id="SSF56300">
    <property type="entry name" value="Metallo-dependent phosphatases"/>
    <property type="match status" value="1"/>
</dbReference>
<dbReference type="GO" id="GO:0008253">
    <property type="term" value="F:5'-nucleotidase activity"/>
    <property type="evidence" value="ECO:0007669"/>
    <property type="project" value="TreeGrafter"/>
</dbReference>
<comment type="caution">
    <text evidence="5">The sequence shown here is derived from an EMBL/GenBank/DDBJ whole genome shotgun (WGS) entry which is preliminary data.</text>
</comment>
<reference evidence="5 6" key="1">
    <citation type="submission" date="2016-01" db="EMBL/GenBank/DDBJ databases">
        <title>Investigation of taxonomic status of Bacillus aminovorans.</title>
        <authorList>
            <person name="Verma A."/>
            <person name="Pal Y."/>
            <person name="Krishnamurthi S."/>
        </authorList>
    </citation>
    <scope>NUCLEOTIDE SEQUENCE [LARGE SCALE GENOMIC DNA]</scope>
    <source>
        <strain evidence="5 6">DSM 4337</strain>
    </source>
</reference>
<sequence length="451" mass="51535">MEKTIHIYHTNDLHSHFENWPRIALFLKERRHIHEEAGEYIFTFDIGDHVDRAHPLTEGTLGSFNVELLNKSKYDAVAIGNNEGITLPKEGLNRLYKQAKFAVLCANIFDQNGARPEWVLPYTFFQAGDVTIAVTSATAQYTAFYEEIGWEIKDPLNELKKQVKALKKRADLVVVLSHLGMYDDEKIAQETEADVILGGHTHHLFHEGKEVNGTLLAAAGKYGYFTGHVEIDINEETRTICAKRARVYETNQSLKAPYDEKEQQESFMKFGKKVLSIPVVHLEKTLTSDWFKPSVLPQMLTEALTEWCSADCSFLNAGVVLGNLSAGTVTKYDIHRLLPHPINPCVIELTGAELSEVLRQTRDENWAHMQIKGLGFRGKVMGRFVYDRIEMDGPAFFIDGNVLDLKKTYKLATLDMFTYGHYFVGLHRARMKTYFMPEFLRDVLEWKLLKL</sequence>
<keyword evidence="1" id="KW-0732">Signal</keyword>
<dbReference type="CDD" id="cd00845">
    <property type="entry name" value="MPP_UshA_N_like"/>
    <property type="match status" value="1"/>
</dbReference>
<dbReference type="InterPro" id="IPR006179">
    <property type="entry name" value="5_nucleotidase/apyrase"/>
</dbReference>
<proteinExistence type="inferred from homology"/>
<dbReference type="GO" id="GO:0009166">
    <property type="term" value="P:nucleotide catabolic process"/>
    <property type="evidence" value="ECO:0007669"/>
    <property type="project" value="InterPro"/>
</dbReference>
<dbReference type="RefSeq" id="WP_018394322.1">
    <property type="nucleotide sequence ID" value="NZ_LQWZ01000010.1"/>
</dbReference>